<keyword evidence="2" id="KW-0680">Restriction system</keyword>
<evidence type="ECO:0000256" key="2">
    <source>
        <dbReference type="ARBA" id="ARBA00022747"/>
    </source>
</evidence>
<dbReference type="PANTHER" id="PTHR43140:SF1">
    <property type="entry name" value="TYPE I RESTRICTION ENZYME ECOKI SPECIFICITY SUBUNIT"/>
    <property type="match status" value="1"/>
</dbReference>
<dbReference type="Gene3D" id="3.90.220.20">
    <property type="entry name" value="DNA methylase specificity domains"/>
    <property type="match status" value="2"/>
</dbReference>
<dbReference type="STRING" id="178355.SAMN04488062_10653"/>
<dbReference type="GO" id="GO:0003677">
    <property type="term" value="F:DNA binding"/>
    <property type="evidence" value="ECO:0007669"/>
    <property type="project" value="UniProtKB-KW"/>
</dbReference>
<dbReference type="InterPro" id="IPR000055">
    <property type="entry name" value="Restrct_endonuc_typeI_TRD"/>
</dbReference>
<evidence type="ECO:0000259" key="4">
    <source>
        <dbReference type="Pfam" id="PF01420"/>
    </source>
</evidence>
<evidence type="ECO:0000313" key="5">
    <source>
        <dbReference type="EMBL" id="SDH32858.1"/>
    </source>
</evidence>
<evidence type="ECO:0000256" key="3">
    <source>
        <dbReference type="ARBA" id="ARBA00023125"/>
    </source>
</evidence>
<protein>
    <submittedName>
        <fullName evidence="5">Type I restriction enzyme, S subunit</fullName>
    </submittedName>
</protein>
<dbReference type="EMBL" id="FNDB01000006">
    <property type="protein sequence ID" value="SDH32858.1"/>
    <property type="molecule type" value="Genomic_DNA"/>
</dbReference>
<dbReference type="OrthoDB" id="9816225at2"/>
<evidence type="ECO:0000256" key="1">
    <source>
        <dbReference type="ARBA" id="ARBA00010923"/>
    </source>
</evidence>
<keyword evidence="3" id="KW-0238">DNA-binding</keyword>
<evidence type="ECO:0000313" key="6">
    <source>
        <dbReference type="Proteomes" id="UP000199274"/>
    </source>
</evidence>
<dbReference type="CDD" id="cd17261">
    <property type="entry name" value="RMtype1_S_EcoKI-TRD2-CR2_like"/>
    <property type="match status" value="1"/>
</dbReference>
<name>A0A1G8BI52_9FLAO</name>
<dbReference type="InterPro" id="IPR051212">
    <property type="entry name" value="Type-I_RE_S_subunit"/>
</dbReference>
<dbReference type="GO" id="GO:0009307">
    <property type="term" value="P:DNA restriction-modification system"/>
    <property type="evidence" value="ECO:0007669"/>
    <property type="project" value="UniProtKB-KW"/>
</dbReference>
<reference evidence="6" key="1">
    <citation type="submission" date="2016-10" db="EMBL/GenBank/DDBJ databases">
        <authorList>
            <person name="Varghese N."/>
            <person name="Submissions S."/>
        </authorList>
    </citation>
    <scope>NUCLEOTIDE SEQUENCE [LARGE SCALE GENOMIC DNA]</scope>
    <source>
        <strain evidence="6">CGMCC 1.2747</strain>
    </source>
</reference>
<gene>
    <name evidence="5" type="ORF">SAMN04488062_10653</name>
</gene>
<dbReference type="Pfam" id="PF01420">
    <property type="entry name" value="Methylase_S"/>
    <property type="match status" value="2"/>
</dbReference>
<comment type="similarity">
    <text evidence="1">Belongs to the type-I restriction system S methylase family.</text>
</comment>
<proteinExistence type="inferred from homology"/>
<organism evidence="5 6">
    <name type="scientific">Flavobacterium omnivorum</name>
    <dbReference type="NCBI Taxonomy" id="178355"/>
    <lineage>
        <taxon>Bacteria</taxon>
        <taxon>Pseudomonadati</taxon>
        <taxon>Bacteroidota</taxon>
        <taxon>Flavobacteriia</taxon>
        <taxon>Flavobacteriales</taxon>
        <taxon>Flavobacteriaceae</taxon>
        <taxon>Flavobacterium</taxon>
    </lineage>
</organism>
<feature type="domain" description="Type I restriction modification DNA specificity" evidence="4">
    <location>
        <begin position="3"/>
        <end position="145"/>
    </location>
</feature>
<dbReference type="AlphaFoldDB" id="A0A1G8BI52"/>
<sequence>MSWKKVRLGDLCTIEKGKTGIQKAVPGDYPLVVTAEDRKSHNDYQFDDEAVIIPLVSGTGHGHASIKRLHFQSGKFALGSILCAVIPKDKSILNAEYLFRFLNLNKERELVDRMKGMANVTLPIKEIAKIEIPLPSLDEQIEFVEKYALLETDSEEISSELNHQLDLIKQLRQAFLREAMQGKLVKSTKTKETGQQLLTKIKAAKAQLISDKKLKKEKELAPISVDEIPFKIPEHWAWCRLGEIIYDTDSGKSPNCINQPANEKQWGVIKTTAVQEMFFLENENKILPENFIVNEQHKIYEGDILITRAGPKNRVGVVCCVENLTKNLILSDKTIRIKFLKKLLSPKYFTIALNSPLIKKNIEKKMTGMADSQVNITQDNIKGFQVPLPPLHEQEQIVAKLEELMAFCDGLEQSIKESQGCNEMLLQQVLREALHGEEKVF</sequence>
<keyword evidence="6" id="KW-1185">Reference proteome</keyword>
<feature type="domain" description="Type I restriction modification DNA specificity" evidence="4">
    <location>
        <begin position="234"/>
        <end position="417"/>
    </location>
</feature>
<dbReference type="RefSeq" id="WP_091257194.1">
    <property type="nucleotide sequence ID" value="NZ_FNDB01000006.1"/>
</dbReference>
<dbReference type="Proteomes" id="UP000199274">
    <property type="component" value="Unassembled WGS sequence"/>
</dbReference>
<accession>A0A1G8BI52</accession>
<dbReference type="PANTHER" id="PTHR43140">
    <property type="entry name" value="TYPE-1 RESTRICTION ENZYME ECOKI SPECIFICITY PROTEIN"/>
    <property type="match status" value="1"/>
</dbReference>
<dbReference type="SUPFAM" id="SSF116734">
    <property type="entry name" value="DNA methylase specificity domain"/>
    <property type="match status" value="2"/>
</dbReference>
<dbReference type="InterPro" id="IPR044946">
    <property type="entry name" value="Restrct_endonuc_typeI_TRD_sf"/>
</dbReference>